<evidence type="ECO:0000256" key="1">
    <source>
        <dbReference type="SAM" id="MobiDB-lite"/>
    </source>
</evidence>
<name>A0ABU6AIK5_9PSEU</name>
<dbReference type="Proteomes" id="UP001327093">
    <property type="component" value="Unassembled WGS sequence"/>
</dbReference>
<dbReference type="RefSeq" id="WP_324268819.1">
    <property type="nucleotide sequence ID" value="NZ_JAWLNX010000028.1"/>
</dbReference>
<feature type="region of interest" description="Disordered" evidence="1">
    <location>
        <begin position="1"/>
        <end position="57"/>
    </location>
</feature>
<reference evidence="2 3" key="1">
    <citation type="submission" date="2023-10" db="EMBL/GenBank/DDBJ databases">
        <title>Saccharopolyspora sp. nov., isolated from mangrove soil.</title>
        <authorList>
            <person name="Lu Y."/>
            <person name="Liu W."/>
        </authorList>
    </citation>
    <scope>NUCLEOTIDE SEQUENCE [LARGE SCALE GENOMIC DNA]</scope>
    <source>
        <strain evidence="2 3">S2-29</strain>
    </source>
</reference>
<gene>
    <name evidence="2" type="ORF">R4I43_28660</name>
</gene>
<evidence type="ECO:0000313" key="3">
    <source>
        <dbReference type="Proteomes" id="UP001327093"/>
    </source>
</evidence>
<keyword evidence="3" id="KW-1185">Reference proteome</keyword>
<accession>A0ABU6AIK5</accession>
<organism evidence="2 3">
    <name type="scientific">Saccharopolyspora mangrovi</name>
    <dbReference type="NCBI Taxonomy" id="3082379"/>
    <lineage>
        <taxon>Bacteria</taxon>
        <taxon>Bacillati</taxon>
        <taxon>Actinomycetota</taxon>
        <taxon>Actinomycetes</taxon>
        <taxon>Pseudonocardiales</taxon>
        <taxon>Pseudonocardiaceae</taxon>
        <taxon>Saccharopolyspora</taxon>
    </lineage>
</organism>
<comment type="caution">
    <text evidence="2">The sequence shown here is derived from an EMBL/GenBank/DDBJ whole genome shotgun (WGS) entry which is preliminary data.</text>
</comment>
<evidence type="ECO:0008006" key="4">
    <source>
        <dbReference type="Google" id="ProtNLM"/>
    </source>
</evidence>
<protein>
    <recommendedName>
        <fullName evidence="4">DUF305 domain-containing protein</fullName>
    </recommendedName>
</protein>
<proteinExistence type="predicted"/>
<dbReference type="EMBL" id="JAWLNX010000028">
    <property type="protein sequence ID" value="MEB3371382.1"/>
    <property type="molecule type" value="Genomic_DNA"/>
</dbReference>
<sequence>MTDHEASTTGVRDGPRANSAPAPGLTNSAAANPPGASGNIRDEEDSMAGEPDSPVKDKNYNLITVLQLSLHHAWMLDQYVKDAESQGDDELAKWLHRIQDNNLKAGEQGKQMLLKRLQYENG</sequence>
<evidence type="ECO:0000313" key="2">
    <source>
        <dbReference type="EMBL" id="MEB3371382.1"/>
    </source>
</evidence>